<gene>
    <name evidence="10" type="ORF">AVDCRST_MAG63-1527</name>
</gene>
<proteinExistence type="inferred from homology"/>
<dbReference type="EMBL" id="CADCTO010000001">
    <property type="protein sequence ID" value="CAA9210699.1"/>
    <property type="molecule type" value="Genomic_DNA"/>
</dbReference>
<feature type="binding site" evidence="6">
    <location>
        <position position="52"/>
    </location>
    <ligand>
        <name>FAD</name>
        <dbReference type="ChEBI" id="CHEBI:57692"/>
    </ligand>
</feature>
<dbReference type="PIRSF" id="PIRSF000350">
    <property type="entry name" value="Mercury_reductase_MerA"/>
    <property type="match status" value="1"/>
</dbReference>
<dbReference type="Gene3D" id="3.30.390.30">
    <property type="match status" value="1"/>
</dbReference>
<keyword evidence="6" id="KW-0547">Nucleotide-binding</keyword>
<dbReference type="GO" id="GO:0050660">
    <property type="term" value="F:flavin adenine dinucleotide binding"/>
    <property type="evidence" value="ECO:0007669"/>
    <property type="project" value="TreeGrafter"/>
</dbReference>
<evidence type="ECO:0000259" key="8">
    <source>
        <dbReference type="Pfam" id="PF02852"/>
    </source>
</evidence>
<evidence type="ECO:0000256" key="1">
    <source>
        <dbReference type="ARBA" id="ARBA00007532"/>
    </source>
</evidence>
<evidence type="ECO:0000256" key="2">
    <source>
        <dbReference type="ARBA" id="ARBA00022630"/>
    </source>
</evidence>
<evidence type="ECO:0000256" key="5">
    <source>
        <dbReference type="PIRSR" id="PIRSR000350-2"/>
    </source>
</evidence>
<keyword evidence="2" id="KW-0285">Flavoprotein</keyword>
<dbReference type="InterPro" id="IPR036188">
    <property type="entry name" value="FAD/NAD-bd_sf"/>
</dbReference>
<dbReference type="Gene3D" id="3.50.50.60">
    <property type="entry name" value="FAD/NAD(P)-binding domain"/>
    <property type="match status" value="2"/>
</dbReference>
<evidence type="ECO:0000313" key="10">
    <source>
        <dbReference type="EMBL" id="CAA9210699.1"/>
    </source>
</evidence>
<dbReference type="Pfam" id="PF02852">
    <property type="entry name" value="Pyr_redox_dim"/>
    <property type="match status" value="1"/>
</dbReference>
<dbReference type="PRINTS" id="PR00411">
    <property type="entry name" value="PNDRDTASEI"/>
</dbReference>
<dbReference type="PANTHER" id="PTHR43014:SF2">
    <property type="entry name" value="MERCURIC REDUCTASE"/>
    <property type="match status" value="1"/>
</dbReference>
<dbReference type="SUPFAM" id="SSF51905">
    <property type="entry name" value="FAD/NAD(P)-binding domain"/>
    <property type="match status" value="1"/>
</dbReference>
<reference evidence="10" key="1">
    <citation type="submission" date="2020-02" db="EMBL/GenBank/DDBJ databases">
        <authorList>
            <person name="Meier V. D."/>
        </authorList>
    </citation>
    <scope>NUCLEOTIDE SEQUENCE</scope>
    <source>
        <strain evidence="10">AVDCRST_MAG63</strain>
    </source>
</reference>
<feature type="binding site" evidence="6">
    <location>
        <position position="315"/>
    </location>
    <ligand>
        <name>FAD</name>
        <dbReference type="ChEBI" id="CHEBI:57692"/>
    </ligand>
</feature>
<evidence type="ECO:0000259" key="9">
    <source>
        <dbReference type="Pfam" id="PF07992"/>
    </source>
</evidence>
<protein>
    <submittedName>
        <fullName evidence="10">PF00070 family, FAD-dependent NAD(P)-disulphide oxidoreductase</fullName>
    </submittedName>
</protein>
<feature type="binding site" evidence="6">
    <location>
        <position position="207"/>
    </location>
    <ligand>
        <name>NAD(+)</name>
        <dbReference type="ChEBI" id="CHEBI:57540"/>
    </ligand>
</feature>
<feature type="domain" description="Pyridine nucleotide-disulphide oxidoreductase dimerisation" evidence="8">
    <location>
        <begin position="350"/>
        <end position="455"/>
    </location>
</feature>
<dbReference type="InterPro" id="IPR001100">
    <property type="entry name" value="Pyr_nuc-diS_OxRdtase"/>
</dbReference>
<dbReference type="GO" id="GO:0003955">
    <property type="term" value="F:NAD(P)H dehydrogenase (quinone) activity"/>
    <property type="evidence" value="ECO:0007669"/>
    <property type="project" value="TreeGrafter"/>
</dbReference>
<dbReference type="InterPro" id="IPR023753">
    <property type="entry name" value="FAD/NAD-binding_dom"/>
</dbReference>
<dbReference type="Pfam" id="PF07992">
    <property type="entry name" value="Pyr_redox_2"/>
    <property type="match status" value="1"/>
</dbReference>
<dbReference type="SUPFAM" id="SSF55424">
    <property type="entry name" value="FAD/NAD-linked reductases, dimerisation (C-terminal) domain"/>
    <property type="match status" value="1"/>
</dbReference>
<dbReference type="PANTHER" id="PTHR43014">
    <property type="entry name" value="MERCURIC REDUCTASE"/>
    <property type="match status" value="1"/>
</dbReference>
<dbReference type="InterPro" id="IPR016156">
    <property type="entry name" value="FAD/NAD-linked_Rdtase_dimer_sf"/>
</dbReference>
<evidence type="ECO:0000256" key="3">
    <source>
        <dbReference type="ARBA" id="ARBA00022827"/>
    </source>
</evidence>
<name>A0A6J4H1N2_9BACT</name>
<feature type="disulfide bond" description="Redox-active" evidence="7">
    <location>
        <begin position="43"/>
        <end position="48"/>
    </location>
</feature>
<feature type="binding site" evidence="6">
    <location>
        <begin position="184"/>
        <end position="191"/>
    </location>
    <ligand>
        <name>NAD(+)</name>
        <dbReference type="ChEBI" id="CHEBI:57540"/>
    </ligand>
</feature>
<evidence type="ECO:0000256" key="6">
    <source>
        <dbReference type="PIRSR" id="PIRSR000350-3"/>
    </source>
</evidence>
<keyword evidence="3 6" id="KW-0274">FAD</keyword>
<keyword evidence="4" id="KW-0560">Oxidoreductase</keyword>
<dbReference type="FunFam" id="3.30.390.30:FF:000001">
    <property type="entry name" value="Dihydrolipoyl dehydrogenase"/>
    <property type="match status" value="1"/>
</dbReference>
<evidence type="ECO:0000256" key="4">
    <source>
        <dbReference type="ARBA" id="ARBA00023002"/>
    </source>
</evidence>
<organism evidence="10">
    <name type="scientific">uncultured Armatimonadetes bacterium</name>
    <dbReference type="NCBI Taxonomy" id="157466"/>
    <lineage>
        <taxon>Bacteria</taxon>
        <taxon>Bacillati</taxon>
        <taxon>Armatimonadota</taxon>
        <taxon>environmental samples</taxon>
    </lineage>
</organism>
<comment type="similarity">
    <text evidence="1">Belongs to the class-I pyridine nucleotide-disulfide oxidoreductase family.</text>
</comment>
<accession>A0A6J4H1N2</accession>
<dbReference type="AlphaFoldDB" id="A0A6J4H1N2"/>
<dbReference type="PRINTS" id="PR00368">
    <property type="entry name" value="FADPNR"/>
</dbReference>
<feature type="active site" description="Proton acceptor" evidence="5">
    <location>
        <position position="448"/>
    </location>
</feature>
<comment type="cofactor">
    <cofactor evidence="6">
        <name>FAD</name>
        <dbReference type="ChEBI" id="CHEBI:57692"/>
    </cofactor>
    <text evidence="6">Binds 1 FAD per subunit.</text>
</comment>
<feature type="domain" description="FAD/NAD(P)-binding" evidence="9">
    <location>
        <begin position="6"/>
        <end position="327"/>
    </location>
</feature>
<feature type="binding site" evidence="6">
    <location>
        <position position="274"/>
    </location>
    <ligand>
        <name>NAD(+)</name>
        <dbReference type="ChEBI" id="CHEBI:57540"/>
    </ligand>
</feature>
<keyword evidence="6" id="KW-0520">NAD</keyword>
<dbReference type="InterPro" id="IPR004099">
    <property type="entry name" value="Pyr_nucl-diS_OxRdtase_dimer"/>
</dbReference>
<evidence type="ECO:0000256" key="7">
    <source>
        <dbReference type="PIRSR" id="PIRSR000350-4"/>
    </source>
</evidence>
<sequence length="464" mass="49859">MAVEHYDAIVIGAGHGADPLSRALAGAGRKTALIERGQVGGTCTNRGCTPTKTMLASAHVAHLARRAHEYGVRTGPVEVDVAAVRRRRDNIVRRFRHESRRQLEATNGLDLIFGEARFTGPKTLSVRQRANGEELSLTADRIVIDTGTRPAAPPIEGLREIPYLDSTSILEMDDALPPHLIILGGGYIGLEFAQMFRRFGSRVTIVEQGDRLLPGEDEDVAAAVADILREDGVDVRLRAEAVRAQSSGGEVALTVRGDASPPMLAGSHLLVATGRVPNTDGLGLETAGVETDDAGYVRVDERLATSAPGVWAMGDVTGGPAFTHVSYDDFRILSRNLLGGENATTEGRIIPYTVFIDPQLGRVGMTEREARADGRRIRVAKLPMTEAARTVETGETRGFLKAVVEEDTGRILGCALLCREGGEIMSVVQMAMRGGLSYTDVRDTILAHPTLSEALINLFLQLEA</sequence>